<evidence type="ECO:0000256" key="3">
    <source>
        <dbReference type="ARBA" id="ARBA00022679"/>
    </source>
</evidence>
<keyword evidence="2 7" id="KW-0489">Methyltransferase</keyword>
<reference evidence="7 8" key="1">
    <citation type="submission" date="2008-04" db="EMBL/GenBank/DDBJ databases">
        <title>Draft genome sequence of Bacteroides coprocola (DSM 17136).</title>
        <authorList>
            <person name="Sudarsanam P."/>
            <person name="Ley R."/>
            <person name="Guruge J."/>
            <person name="Turnbaugh P.J."/>
            <person name="Mahowald M."/>
            <person name="Liep D."/>
            <person name="Gordon J."/>
        </authorList>
    </citation>
    <scope>NUCLEOTIDE SEQUENCE [LARGE SCALE GENOMIC DNA]</scope>
    <source>
        <strain evidence="7 8">DSM 17136</strain>
    </source>
</reference>
<dbReference type="EMBL" id="ABIY02000022">
    <property type="protein sequence ID" value="EDV02663.1"/>
    <property type="molecule type" value="Genomic_DNA"/>
</dbReference>
<dbReference type="CDD" id="cd02440">
    <property type="entry name" value="AdoMet_MTases"/>
    <property type="match status" value="1"/>
</dbReference>
<dbReference type="eggNOG" id="COG0827">
    <property type="taxonomic scope" value="Bacteria"/>
</dbReference>
<dbReference type="OrthoDB" id="32195at2"/>
<evidence type="ECO:0000259" key="6">
    <source>
        <dbReference type="Pfam" id="PF07669"/>
    </source>
</evidence>
<dbReference type="EC" id="2.1.1.72" evidence="1"/>
<evidence type="ECO:0000256" key="1">
    <source>
        <dbReference type="ARBA" id="ARBA00011900"/>
    </source>
</evidence>
<dbReference type="Proteomes" id="UP000003146">
    <property type="component" value="Unassembled WGS sequence"/>
</dbReference>
<evidence type="ECO:0000313" key="7">
    <source>
        <dbReference type="EMBL" id="EDV02663.1"/>
    </source>
</evidence>
<dbReference type="STRING" id="470145.BACCOP_00222"/>
<dbReference type="eggNOG" id="COG1002">
    <property type="taxonomic scope" value="Bacteria"/>
</dbReference>
<evidence type="ECO:0000256" key="4">
    <source>
        <dbReference type="ARBA" id="ARBA00022691"/>
    </source>
</evidence>
<dbReference type="GO" id="GO:0006304">
    <property type="term" value="P:DNA modification"/>
    <property type="evidence" value="ECO:0007669"/>
    <property type="project" value="InterPro"/>
</dbReference>
<dbReference type="PRINTS" id="PR00507">
    <property type="entry name" value="N12N6MTFRASE"/>
</dbReference>
<dbReference type="GO" id="GO:0003676">
    <property type="term" value="F:nucleic acid binding"/>
    <property type="evidence" value="ECO:0007669"/>
    <property type="project" value="InterPro"/>
</dbReference>
<comment type="catalytic activity">
    <reaction evidence="5">
        <text>a 2'-deoxyadenosine in DNA + S-adenosyl-L-methionine = an N(6)-methyl-2'-deoxyadenosine in DNA + S-adenosyl-L-homocysteine + H(+)</text>
        <dbReference type="Rhea" id="RHEA:15197"/>
        <dbReference type="Rhea" id="RHEA-COMP:12418"/>
        <dbReference type="Rhea" id="RHEA-COMP:12419"/>
        <dbReference type="ChEBI" id="CHEBI:15378"/>
        <dbReference type="ChEBI" id="CHEBI:57856"/>
        <dbReference type="ChEBI" id="CHEBI:59789"/>
        <dbReference type="ChEBI" id="CHEBI:90615"/>
        <dbReference type="ChEBI" id="CHEBI:90616"/>
        <dbReference type="EC" id="2.1.1.72"/>
    </reaction>
</comment>
<evidence type="ECO:0000256" key="2">
    <source>
        <dbReference type="ARBA" id="ARBA00022603"/>
    </source>
</evidence>
<dbReference type="InterPro" id="IPR011639">
    <property type="entry name" value="MethylTrfase_TaqI-like_dom"/>
</dbReference>
<dbReference type="GO" id="GO:0009007">
    <property type="term" value="F:site-specific DNA-methyltransferase (adenine-specific) activity"/>
    <property type="evidence" value="ECO:0007669"/>
    <property type="project" value="UniProtKB-EC"/>
</dbReference>
<keyword evidence="3 7" id="KW-0808">Transferase</keyword>
<proteinExistence type="predicted"/>
<reference evidence="7 8" key="2">
    <citation type="submission" date="2008-04" db="EMBL/GenBank/DDBJ databases">
        <authorList>
            <person name="Fulton L."/>
            <person name="Clifton S."/>
            <person name="Fulton B."/>
            <person name="Xu J."/>
            <person name="Minx P."/>
            <person name="Pepin K.H."/>
            <person name="Johnson M."/>
            <person name="Thiruvilangam P."/>
            <person name="Bhonagiri V."/>
            <person name="Nash W.E."/>
            <person name="Mardis E.R."/>
            <person name="Wilson R.K."/>
        </authorList>
    </citation>
    <scope>NUCLEOTIDE SEQUENCE [LARGE SCALE GENOMIC DNA]</scope>
    <source>
        <strain evidence="7 8">DSM 17136</strain>
    </source>
</reference>
<dbReference type="AlphaFoldDB" id="B3JED1"/>
<dbReference type="PROSITE" id="PS00092">
    <property type="entry name" value="N6_MTASE"/>
    <property type="match status" value="1"/>
</dbReference>
<comment type="caution">
    <text evidence="7">The sequence shown here is derived from an EMBL/GenBank/DDBJ whole genome shotgun (WGS) entry which is preliminary data.</text>
</comment>
<dbReference type="InterPro" id="IPR029063">
    <property type="entry name" value="SAM-dependent_MTases_sf"/>
</dbReference>
<feature type="domain" description="Type II methyltransferase M.TaqI-like" evidence="6">
    <location>
        <begin position="186"/>
        <end position="362"/>
    </location>
</feature>
<dbReference type="GO" id="GO:0032259">
    <property type="term" value="P:methylation"/>
    <property type="evidence" value="ECO:0007669"/>
    <property type="project" value="UniProtKB-KW"/>
</dbReference>
<dbReference type="PANTHER" id="PTHR33841:SF1">
    <property type="entry name" value="DNA METHYLTRANSFERASE A"/>
    <property type="match status" value="1"/>
</dbReference>
<dbReference type="Pfam" id="PF07669">
    <property type="entry name" value="Eco57I"/>
    <property type="match status" value="1"/>
</dbReference>
<dbReference type="SUPFAM" id="SSF53335">
    <property type="entry name" value="S-adenosyl-L-methionine-dependent methyltransferases"/>
    <property type="match status" value="1"/>
</dbReference>
<keyword evidence="4" id="KW-0949">S-adenosyl-L-methionine</keyword>
<organism evidence="7 8">
    <name type="scientific">Phocaeicola coprocola DSM 17136</name>
    <dbReference type="NCBI Taxonomy" id="470145"/>
    <lineage>
        <taxon>Bacteria</taxon>
        <taxon>Pseudomonadati</taxon>
        <taxon>Bacteroidota</taxon>
        <taxon>Bacteroidia</taxon>
        <taxon>Bacteroidales</taxon>
        <taxon>Bacteroidaceae</taxon>
        <taxon>Phocaeicola</taxon>
    </lineage>
</organism>
<sequence length="615" mass="70815">MIDGLIELENDLIAEECEKYKSSNRISEQDLNTETVAALAENVHSFLINSLIYTFLYQKKLLDSVEISGSYGFLPDGEYSLYTQFPAEVIPSLCEELHIVFLNAVIERKNGLVYRKKSKHNLIDKGAVYTRSYVAYEIVKNTLSRCDAGADVSVLDFACGTGRFYDCIVDILDKEYAIPPEKSILNNIFAVDIDPVAVAITRMKALARLKEPSVSDIEKICGNIIRRNALIQENIMFSDECPLKNSDFEGKVNGGFDVIVSNPPYLVLKPDKKKISGNKADRILMWVSWFRTSGAYHYALEGMLNLYQLSIEKMIRMLKRNGYLGVICPSTLFADLSTTKLRKFLLEKNKVCEIKYFRESIPLFDNVTQSTNIFYLQRYGITGRINVEVDGRCFGVEIGSVRKIFGENMEIPLMSDRGWKILEKLSQVRKLKEYPEIRNRRGELDLTLYKRFITQEQTPYRLVRGNMIADNDIEDINHEYVKGEFLGTRSAEFLKCDFGRRRLVCQQVSNMGISRRLRFVYCEENDILGNSCNYISAEETVLKKMYILLNSSLLNWRFKVTSSNNHINNYEIDDLPVVDLNRVDENFTYSSQEELDRYVGELYGLTPEEINWIVR</sequence>
<dbReference type="Gene3D" id="3.40.50.150">
    <property type="entry name" value="Vaccinia Virus protein VP39"/>
    <property type="match status" value="1"/>
</dbReference>
<protein>
    <recommendedName>
        <fullName evidence="1">site-specific DNA-methyltransferase (adenine-specific)</fullName>
        <ecNumber evidence="1">2.1.1.72</ecNumber>
    </recommendedName>
</protein>
<dbReference type="PANTHER" id="PTHR33841">
    <property type="entry name" value="DNA METHYLTRANSFERASE YEEA-RELATED"/>
    <property type="match status" value="1"/>
</dbReference>
<gene>
    <name evidence="7" type="ORF">BACCOP_00222</name>
</gene>
<dbReference type="HOGENOM" id="CLU_443895_0_0_10"/>
<name>B3JED1_9BACT</name>
<dbReference type="InterPro" id="IPR002052">
    <property type="entry name" value="DNA_methylase_N6_adenine_CS"/>
</dbReference>
<evidence type="ECO:0000313" key="8">
    <source>
        <dbReference type="Proteomes" id="UP000003146"/>
    </source>
</evidence>
<evidence type="ECO:0000256" key="5">
    <source>
        <dbReference type="ARBA" id="ARBA00047942"/>
    </source>
</evidence>
<dbReference type="InterPro" id="IPR050953">
    <property type="entry name" value="N4_N6_ade-DNA_methylase"/>
</dbReference>
<accession>B3JED1</accession>
<dbReference type="RefSeq" id="WP_007567968.1">
    <property type="nucleotide sequence ID" value="NZ_DS981465.1"/>
</dbReference>